<keyword evidence="14" id="KW-0436">Ligase</keyword>
<dbReference type="PANTHER" id="PTHR45768">
    <property type="entry name" value="E3 UBIQUITIN-PROTEIN LIGASE RNF13-LIKE"/>
    <property type="match status" value="1"/>
</dbReference>
<evidence type="ECO:0000256" key="6">
    <source>
        <dbReference type="ARBA" id="ARBA00022771"/>
    </source>
</evidence>
<dbReference type="EMBL" id="CACTIH010009081">
    <property type="protein sequence ID" value="CAA3023027.1"/>
    <property type="molecule type" value="Genomic_DNA"/>
</dbReference>
<gene>
    <name evidence="14" type="ORF">OLEA9_A083290</name>
</gene>
<dbReference type="Gramene" id="OE9A083290T1">
    <property type="protein sequence ID" value="OE9A083290C1"/>
    <property type="gene ID" value="OE9A083290"/>
</dbReference>
<keyword evidence="10" id="KW-0472">Membrane</keyword>
<keyword evidence="4" id="KW-0812">Transmembrane</keyword>
<dbReference type="GO" id="GO:0016740">
    <property type="term" value="F:transferase activity"/>
    <property type="evidence" value="ECO:0007669"/>
    <property type="project" value="UniProtKB-KW"/>
</dbReference>
<accession>A0A8S0URF7</accession>
<dbReference type="PANTHER" id="PTHR45768:SF18">
    <property type="entry name" value="RING-H2 FINGER PROTEIN ATL47-RELATED"/>
    <property type="match status" value="1"/>
</dbReference>
<comment type="similarity">
    <text evidence="11">Belongs to the RING-type zinc finger family. ATL subfamily.</text>
</comment>
<dbReference type="InterPro" id="IPR013083">
    <property type="entry name" value="Znf_RING/FYVE/PHD"/>
</dbReference>
<evidence type="ECO:0000256" key="5">
    <source>
        <dbReference type="ARBA" id="ARBA00022723"/>
    </source>
</evidence>
<dbReference type="GO" id="GO:0016874">
    <property type="term" value="F:ligase activity"/>
    <property type="evidence" value="ECO:0007669"/>
    <property type="project" value="UniProtKB-KW"/>
</dbReference>
<evidence type="ECO:0000256" key="3">
    <source>
        <dbReference type="ARBA" id="ARBA00022679"/>
    </source>
</evidence>
<evidence type="ECO:0000259" key="13">
    <source>
        <dbReference type="PROSITE" id="PS50089"/>
    </source>
</evidence>
<evidence type="ECO:0000256" key="1">
    <source>
        <dbReference type="ARBA" id="ARBA00004167"/>
    </source>
</evidence>
<organism evidence="14 15">
    <name type="scientific">Olea europaea subsp. europaea</name>
    <dbReference type="NCBI Taxonomy" id="158383"/>
    <lineage>
        <taxon>Eukaryota</taxon>
        <taxon>Viridiplantae</taxon>
        <taxon>Streptophyta</taxon>
        <taxon>Embryophyta</taxon>
        <taxon>Tracheophyta</taxon>
        <taxon>Spermatophyta</taxon>
        <taxon>Magnoliopsida</taxon>
        <taxon>eudicotyledons</taxon>
        <taxon>Gunneridae</taxon>
        <taxon>Pentapetalae</taxon>
        <taxon>asterids</taxon>
        <taxon>lamiids</taxon>
        <taxon>Lamiales</taxon>
        <taxon>Oleaceae</taxon>
        <taxon>Oleeae</taxon>
        <taxon>Olea</taxon>
    </lineage>
</organism>
<dbReference type="OrthoDB" id="909323at2759"/>
<evidence type="ECO:0000256" key="10">
    <source>
        <dbReference type="ARBA" id="ARBA00023136"/>
    </source>
</evidence>
<dbReference type="Pfam" id="PF13639">
    <property type="entry name" value="zf-RING_2"/>
    <property type="match status" value="1"/>
</dbReference>
<protein>
    <submittedName>
        <fullName evidence="14">E3 ubiquitin- ligase EL5-like</fullName>
    </submittedName>
</protein>
<evidence type="ECO:0000313" key="14">
    <source>
        <dbReference type="EMBL" id="CAA3023027.1"/>
    </source>
</evidence>
<dbReference type="GO" id="GO:0016020">
    <property type="term" value="C:membrane"/>
    <property type="evidence" value="ECO:0007669"/>
    <property type="project" value="UniProtKB-SubCell"/>
</dbReference>
<evidence type="ECO:0000256" key="12">
    <source>
        <dbReference type="PROSITE-ProRule" id="PRU00175"/>
    </source>
</evidence>
<keyword evidence="3" id="KW-0808">Transferase</keyword>
<keyword evidence="8" id="KW-0862">Zinc</keyword>
<dbReference type="AlphaFoldDB" id="A0A8S0URF7"/>
<evidence type="ECO:0000256" key="11">
    <source>
        <dbReference type="ARBA" id="ARBA00024209"/>
    </source>
</evidence>
<sequence>MSGSCVFTIVNAVKFKEEVPTTSSKNLIATTLLIASSLVFFQRHGKIRASLHLLAGTIFKYRDQDAATTTEKLEEEGGLQLDCVVCLSRVSLGDKYKMLPTCKHGFHVNCIDAWLQRHSTCPLCRCPVPRTPIQYCFISTQDPNFDALISYLLRLLDHVRTWLMDPLNALSDDCLRSP</sequence>
<dbReference type="Proteomes" id="UP000594638">
    <property type="component" value="Unassembled WGS sequence"/>
</dbReference>
<dbReference type="SMART" id="SM00184">
    <property type="entry name" value="RING"/>
    <property type="match status" value="1"/>
</dbReference>
<evidence type="ECO:0000256" key="9">
    <source>
        <dbReference type="ARBA" id="ARBA00022989"/>
    </source>
</evidence>
<keyword evidence="7" id="KW-0833">Ubl conjugation pathway</keyword>
<proteinExistence type="inferred from homology"/>
<dbReference type="Gene3D" id="3.30.40.10">
    <property type="entry name" value="Zinc/RING finger domain, C3HC4 (zinc finger)"/>
    <property type="match status" value="1"/>
</dbReference>
<keyword evidence="6 12" id="KW-0863">Zinc-finger</keyword>
<evidence type="ECO:0000256" key="8">
    <source>
        <dbReference type="ARBA" id="ARBA00022833"/>
    </source>
</evidence>
<reference evidence="14 15" key="1">
    <citation type="submission" date="2019-12" db="EMBL/GenBank/DDBJ databases">
        <authorList>
            <person name="Alioto T."/>
            <person name="Alioto T."/>
            <person name="Gomez Garrido J."/>
        </authorList>
    </citation>
    <scope>NUCLEOTIDE SEQUENCE [LARGE SCALE GENOMIC DNA]</scope>
</reference>
<dbReference type="SUPFAM" id="SSF57850">
    <property type="entry name" value="RING/U-box"/>
    <property type="match status" value="1"/>
</dbReference>
<evidence type="ECO:0000256" key="4">
    <source>
        <dbReference type="ARBA" id="ARBA00022692"/>
    </source>
</evidence>
<dbReference type="PROSITE" id="PS50089">
    <property type="entry name" value="ZF_RING_2"/>
    <property type="match status" value="1"/>
</dbReference>
<name>A0A8S0URF7_OLEEU</name>
<dbReference type="InterPro" id="IPR001841">
    <property type="entry name" value="Znf_RING"/>
</dbReference>
<evidence type="ECO:0000256" key="2">
    <source>
        <dbReference type="ARBA" id="ARBA00004906"/>
    </source>
</evidence>
<keyword evidence="5" id="KW-0479">Metal-binding</keyword>
<dbReference type="GO" id="GO:0008270">
    <property type="term" value="F:zinc ion binding"/>
    <property type="evidence" value="ECO:0007669"/>
    <property type="project" value="UniProtKB-KW"/>
</dbReference>
<comment type="caution">
    <text evidence="14">The sequence shown here is derived from an EMBL/GenBank/DDBJ whole genome shotgun (WGS) entry which is preliminary data.</text>
</comment>
<evidence type="ECO:0000313" key="15">
    <source>
        <dbReference type="Proteomes" id="UP000594638"/>
    </source>
</evidence>
<feature type="domain" description="RING-type" evidence="13">
    <location>
        <begin position="83"/>
        <end position="125"/>
    </location>
</feature>
<keyword evidence="9" id="KW-1133">Transmembrane helix</keyword>
<keyword evidence="15" id="KW-1185">Reference proteome</keyword>
<comment type="subcellular location">
    <subcellularLocation>
        <location evidence="1">Membrane</location>
        <topology evidence="1">Single-pass membrane protein</topology>
    </subcellularLocation>
</comment>
<comment type="pathway">
    <text evidence="2">Protein modification; protein ubiquitination.</text>
</comment>
<evidence type="ECO:0000256" key="7">
    <source>
        <dbReference type="ARBA" id="ARBA00022786"/>
    </source>
</evidence>